<name>A0ACB0EV88_RANTA</name>
<evidence type="ECO:0000313" key="1">
    <source>
        <dbReference type="EMBL" id="CAI9704663.1"/>
    </source>
</evidence>
<accession>A0ACB0EV88</accession>
<evidence type="ECO:0000313" key="2">
    <source>
        <dbReference type="Proteomes" id="UP001162501"/>
    </source>
</evidence>
<gene>
    <name evidence="1" type="ORF">MRATA1EN3_LOCUS15876</name>
</gene>
<dbReference type="EMBL" id="OX596111">
    <property type="protein sequence ID" value="CAI9704663.1"/>
    <property type="molecule type" value="Genomic_DNA"/>
</dbReference>
<reference evidence="1" key="1">
    <citation type="submission" date="2023-05" db="EMBL/GenBank/DDBJ databases">
        <authorList>
            <consortium name="ELIXIR-Norway"/>
        </authorList>
    </citation>
    <scope>NUCLEOTIDE SEQUENCE</scope>
</reference>
<protein>
    <submittedName>
        <fullName evidence="1">Uncharacterized protein</fullName>
    </submittedName>
</protein>
<proteinExistence type="predicted"/>
<dbReference type="Proteomes" id="UP001162501">
    <property type="component" value="Chromosome 27"/>
</dbReference>
<organism evidence="1 2">
    <name type="scientific">Rangifer tarandus platyrhynchus</name>
    <name type="common">Svalbard reindeer</name>
    <dbReference type="NCBI Taxonomy" id="3082113"/>
    <lineage>
        <taxon>Eukaryota</taxon>
        <taxon>Metazoa</taxon>
        <taxon>Chordata</taxon>
        <taxon>Craniata</taxon>
        <taxon>Vertebrata</taxon>
        <taxon>Euteleostomi</taxon>
        <taxon>Mammalia</taxon>
        <taxon>Eutheria</taxon>
        <taxon>Laurasiatheria</taxon>
        <taxon>Artiodactyla</taxon>
        <taxon>Ruminantia</taxon>
        <taxon>Pecora</taxon>
        <taxon>Cervidae</taxon>
        <taxon>Odocoileinae</taxon>
        <taxon>Rangifer</taxon>
    </lineage>
</organism>
<sequence>MIIKGTSGSHILTGRRGHSELACVVGSASGYAGSPAGQAKGLSVCTELLKWEPSRDWLVETLPSGKAERGGVRDTHAELAVASEGASLERTFLCLQQRQRLAGERGLGTRLGSGGVSPSPATLEFCLQSLLTPADPSREERTELPHGPSLSSRILL</sequence>